<dbReference type="SUPFAM" id="SSF52266">
    <property type="entry name" value="SGNH hydrolase"/>
    <property type="match status" value="1"/>
</dbReference>
<feature type="region of interest" description="Disordered" evidence="1">
    <location>
        <begin position="518"/>
        <end position="605"/>
    </location>
</feature>
<comment type="caution">
    <text evidence="2">The sequence shown here is derived from an EMBL/GenBank/DDBJ whole genome shotgun (WGS) entry which is preliminary data.</text>
</comment>
<proteinExistence type="predicted"/>
<feature type="compositionally biased region" description="Polar residues" evidence="1">
    <location>
        <begin position="533"/>
        <end position="549"/>
    </location>
</feature>
<dbReference type="GO" id="GO:0016788">
    <property type="term" value="F:hydrolase activity, acting on ester bonds"/>
    <property type="evidence" value="ECO:0007669"/>
    <property type="project" value="InterPro"/>
</dbReference>
<feature type="compositionally biased region" description="Polar residues" evidence="1">
    <location>
        <begin position="798"/>
        <end position="807"/>
    </location>
</feature>
<dbReference type="InterPro" id="IPR036514">
    <property type="entry name" value="SGNH_hydro_sf"/>
</dbReference>
<dbReference type="InterPro" id="IPR001087">
    <property type="entry name" value="GDSL"/>
</dbReference>
<sequence length="807" mass="88310">MLPLLLYAAAVTAASTTGLRKLSNLVTFGDSYTDEGRLNYIFANNALPPPGQLLPVNNATSVGGYAWPRLVAQKTGAKLYDYAVAGGMCSDNVTQHFLSNINGPFPSILDYEVPAFKTDLGYKGLYPDRRPDNTVYALWIGTNDLGIDGFLGNNQVNGATITDFVECVWKAFDGVYKLGGRQFVLLNVLPLQLSPMYASIANGGTGNNEYWGNKATYNTTDTQYKMEEFLTSANTMFATGAPYNLLVKKRWPGATVSLLDVHSLLLDLRSDPTKYYTEPVDITGSYRGCGDSGCFQSTEPQSNFVWYDEYLIPAPHHFYPIKTPSLATLPRHSSLAIAIAIWTRHDRCNPSPAMYANNYGFGNAAPNFNPAGTPQPGMQPGQQVMFNRQQQFAGMAPQGAFPGANPHMMADANSANSMMQSQGMMPSQGMPGMQPNNQMAYQQQFPGAAYGQVLPAGVGPQGFVPNNYMMGAGMPGFPMGQPGMPQQQQMMMQRMQQQQQAQQQQQQQQQAQQQAQQQQQQQQQQPNQAMGQVSTPQRPPSTAQGTPTNIMPPQQPQFSTPQPMSQGQTPTNQQPMGLGTPQTPTFSSNPASGMAGPPTGAVPMSPTTEALEKERFALLLDINHELLYESIQIQTTLQEMKKEFAAVNGNIPDRKPSEEENHFQQDYLHCMRRLQANLSYMAALADRKPEVKGPPCPAYLSAPPLNLTLRPRAVPIGAENSTTPPDAVADREERNKSIQDLYRRLQAVFPTFDPKKEPAFRTTASGQKPGNPMAPSQHASPAAQRTPQLPNMPGPPMNLQQPNLALQ</sequence>
<feature type="region of interest" description="Disordered" evidence="1">
    <location>
        <begin position="752"/>
        <end position="807"/>
    </location>
</feature>
<dbReference type="EMBL" id="QLNT01000008">
    <property type="protein sequence ID" value="KAF3072566.1"/>
    <property type="molecule type" value="Genomic_DNA"/>
</dbReference>
<evidence type="ECO:0000256" key="1">
    <source>
        <dbReference type="SAM" id="MobiDB-lite"/>
    </source>
</evidence>
<feature type="region of interest" description="Disordered" evidence="1">
    <location>
        <begin position="476"/>
        <end position="496"/>
    </location>
</feature>
<keyword evidence="3" id="KW-1185">Reference proteome</keyword>
<reference evidence="2 3" key="1">
    <citation type="submission" date="2018-06" db="EMBL/GenBank/DDBJ databases">
        <title>Genome analysis of cellulolytic fungus Trichoderma lentiforme CFAM-422.</title>
        <authorList>
            <person name="Steindorff A.S."/>
            <person name="Formighieri E.F."/>
            <person name="Midorikawa G.E.O."/>
            <person name="Tamietti M.S."/>
            <person name="Ramos E.Z."/>
            <person name="Silva A.S."/>
            <person name="Bon E.P.S."/>
            <person name="Mendes T.D."/>
            <person name="Damaso M.C.T."/>
            <person name="Favaro L.C.L."/>
        </authorList>
    </citation>
    <scope>NUCLEOTIDE SEQUENCE [LARGE SCALE GENOMIC DNA]</scope>
    <source>
        <strain evidence="2 3">CFAM-422</strain>
    </source>
</reference>
<dbReference type="AlphaFoldDB" id="A0A9P4XG69"/>
<evidence type="ECO:0000313" key="3">
    <source>
        <dbReference type="Proteomes" id="UP000801864"/>
    </source>
</evidence>
<feature type="compositionally biased region" description="Low complexity" evidence="1">
    <location>
        <begin position="518"/>
        <end position="532"/>
    </location>
</feature>
<accession>A0A9P4XG69</accession>
<dbReference type="Pfam" id="PF00657">
    <property type="entry name" value="Lipase_GDSL"/>
    <property type="match status" value="1"/>
</dbReference>
<name>A0A9P4XG69_9HYPO</name>
<feature type="compositionally biased region" description="Low complexity" evidence="1">
    <location>
        <begin position="556"/>
        <end position="566"/>
    </location>
</feature>
<dbReference type="Gene3D" id="3.40.50.1110">
    <property type="entry name" value="SGNH hydrolase"/>
    <property type="match status" value="1"/>
</dbReference>
<evidence type="ECO:0000313" key="2">
    <source>
        <dbReference type="EMBL" id="KAF3072566.1"/>
    </source>
</evidence>
<gene>
    <name evidence="2" type="ORF">CFAM422_005359</name>
</gene>
<feature type="compositionally biased region" description="Polar residues" evidence="1">
    <location>
        <begin position="567"/>
        <end position="591"/>
    </location>
</feature>
<organism evidence="2 3">
    <name type="scientific">Trichoderma lentiforme</name>
    <dbReference type="NCBI Taxonomy" id="1567552"/>
    <lineage>
        <taxon>Eukaryota</taxon>
        <taxon>Fungi</taxon>
        <taxon>Dikarya</taxon>
        <taxon>Ascomycota</taxon>
        <taxon>Pezizomycotina</taxon>
        <taxon>Sordariomycetes</taxon>
        <taxon>Hypocreomycetidae</taxon>
        <taxon>Hypocreales</taxon>
        <taxon>Hypocreaceae</taxon>
        <taxon>Trichoderma</taxon>
    </lineage>
</organism>
<protein>
    <submittedName>
        <fullName evidence="2">Acetylesterase</fullName>
    </submittedName>
</protein>
<feature type="compositionally biased region" description="Polar residues" evidence="1">
    <location>
        <begin position="777"/>
        <end position="789"/>
    </location>
</feature>
<dbReference type="Proteomes" id="UP000801864">
    <property type="component" value="Unassembled WGS sequence"/>
</dbReference>